<dbReference type="PATRIC" id="fig|33934.7.peg.1681"/>
<dbReference type="RefSeq" id="WP_231110077.1">
    <property type="nucleotide sequence ID" value="NZ_LUCQ01000018.1"/>
</dbReference>
<evidence type="ECO:0008006" key="3">
    <source>
        <dbReference type="Google" id="ProtNLM"/>
    </source>
</evidence>
<evidence type="ECO:0000313" key="2">
    <source>
        <dbReference type="Proteomes" id="UP000078336"/>
    </source>
</evidence>
<accession>A0A178TM83</accession>
<reference evidence="1 2" key="1">
    <citation type="submission" date="2016-03" db="EMBL/GenBank/DDBJ databases">
        <title>Spore heat resistance.</title>
        <authorList>
            <person name="Boekhorst J."/>
            <person name="Berendsen E.M."/>
            <person name="Wells-Bennik M.H."/>
            <person name="Kuipers O.P."/>
        </authorList>
    </citation>
    <scope>NUCLEOTIDE SEQUENCE [LARGE SCALE GENOMIC DNA]</scope>
    <source>
        <strain evidence="1 2">AF16</strain>
    </source>
</reference>
<dbReference type="Proteomes" id="UP000078336">
    <property type="component" value="Unassembled WGS sequence"/>
</dbReference>
<protein>
    <recommendedName>
        <fullName evidence="3">Phage protein</fullName>
    </recommendedName>
</protein>
<organism evidence="1 2">
    <name type="scientific">Anoxybacillus flavithermus</name>
    <dbReference type="NCBI Taxonomy" id="33934"/>
    <lineage>
        <taxon>Bacteria</taxon>
        <taxon>Bacillati</taxon>
        <taxon>Bacillota</taxon>
        <taxon>Bacilli</taxon>
        <taxon>Bacillales</taxon>
        <taxon>Anoxybacillaceae</taxon>
        <taxon>Anoxybacillus</taxon>
    </lineage>
</organism>
<dbReference type="EMBL" id="LUCQ01000018">
    <property type="protein sequence ID" value="OAO82585.1"/>
    <property type="molecule type" value="Genomic_DNA"/>
</dbReference>
<proteinExistence type="predicted"/>
<gene>
    <name evidence="1" type="ORF">TAF16_0205</name>
</gene>
<evidence type="ECO:0000313" key="1">
    <source>
        <dbReference type="EMBL" id="OAO82585.1"/>
    </source>
</evidence>
<comment type="caution">
    <text evidence="1">The sequence shown here is derived from an EMBL/GenBank/DDBJ whole genome shotgun (WGS) entry which is preliminary data.</text>
</comment>
<sequence length="142" mass="16666">MATPFSEIYGRVYNKISDYSFLNLTQNEVEDILESYLLSSIVKFKKCKKDLSNRDQALKQFNEDLTDEEKEILATLMCVEYLTPKLITSELLKQKLSTKDYQLYSQANQIKEIREVRDKMKSEANQMMISYSYSENSLDDLL</sequence>
<keyword evidence="2" id="KW-1185">Reference proteome</keyword>
<name>A0A178TM83_9BACL</name>
<dbReference type="AlphaFoldDB" id="A0A178TM83"/>